<dbReference type="EMBL" id="QRHP01000020">
    <property type="protein sequence ID" value="RHF82087.1"/>
    <property type="molecule type" value="Genomic_DNA"/>
</dbReference>
<dbReference type="Proteomes" id="UP000095453">
    <property type="component" value="Unassembled WGS sequence"/>
</dbReference>
<dbReference type="PRINTS" id="PR00598">
    <property type="entry name" value="HTHMARR"/>
</dbReference>
<dbReference type="GO" id="GO:0003677">
    <property type="term" value="F:DNA binding"/>
    <property type="evidence" value="ECO:0007669"/>
    <property type="project" value="UniProtKB-KW"/>
</dbReference>
<dbReference type="Proteomes" id="UP000283738">
    <property type="component" value="Unassembled WGS sequence"/>
</dbReference>
<evidence type="ECO:0000256" key="4">
    <source>
        <dbReference type="ARBA" id="ARBA00023163"/>
    </source>
</evidence>
<dbReference type="InterPro" id="IPR036388">
    <property type="entry name" value="WH-like_DNA-bd_sf"/>
</dbReference>
<dbReference type="GeneID" id="75161627"/>
<evidence type="ECO:0000256" key="6">
    <source>
        <dbReference type="ARBA" id="ARBA00047188"/>
    </source>
</evidence>
<comment type="subcellular location">
    <subcellularLocation>
        <location evidence="1">Cytoplasm</location>
    </subcellularLocation>
</comment>
<dbReference type="SUPFAM" id="SSF46785">
    <property type="entry name" value="Winged helix' DNA-binding domain"/>
    <property type="match status" value="1"/>
</dbReference>
<evidence type="ECO:0000256" key="1">
    <source>
        <dbReference type="ARBA" id="ARBA00004496"/>
    </source>
</evidence>
<dbReference type="PANTHER" id="PTHR42756:SF1">
    <property type="entry name" value="TRANSCRIPTIONAL REPRESSOR OF EMRAB OPERON"/>
    <property type="match status" value="1"/>
</dbReference>
<name>A0A0M6WEY8_9FIRM</name>
<reference evidence="16" key="2">
    <citation type="submission" date="2015-05" db="EMBL/GenBank/DDBJ databases">
        <authorList>
            <consortium name="Pathogen Informatics"/>
        </authorList>
    </citation>
    <scope>NUCLEOTIDE SEQUENCE [LARGE SCALE GENOMIC DNA]</scope>
    <source>
        <strain evidence="11 17">2789STDY5608835</strain>
        <strain evidence="10 18">2789STDY5608887</strain>
        <strain evidence="16">L1-83</strain>
    </source>
</reference>
<evidence type="ECO:0000313" key="10">
    <source>
        <dbReference type="EMBL" id="CUM94236.1"/>
    </source>
</evidence>
<organism evidence="9 16">
    <name type="scientific">Roseburia inulinivorans</name>
    <dbReference type="NCBI Taxonomy" id="360807"/>
    <lineage>
        <taxon>Bacteria</taxon>
        <taxon>Bacillati</taxon>
        <taxon>Bacillota</taxon>
        <taxon>Clostridia</taxon>
        <taxon>Lachnospirales</taxon>
        <taxon>Lachnospiraceae</taxon>
        <taxon>Roseburia</taxon>
    </lineage>
</organism>
<keyword evidence="2" id="KW-0805">Transcription regulation</keyword>
<evidence type="ECO:0000313" key="15">
    <source>
        <dbReference type="EMBL" id="RHF82087.1"/>
    </source>
</evidence>
<dbReference type="SMART" id="SM00347">
    <property type="entry name" value="HTH_MARR"/>
    <property type="match status" value="1"/>
</dbReference>
<evidence type="ECO:0000313" key="20">
    <source>
        <dbReference type="Proteomes" id="UP000283701"/>
    </source>
</evidence>
<dbReference type="InterPro" id="IPR036390">
    <property type="entry name" value="WH_DNA-bd_sf"/>
</dbReference>
<evidence type="ECO:0000313" key="22">
    <source>
        <dbReference type="Proteomes" id="UP000286271"/>
    </source>
</evidence>
<evidence type="ECO:0000313" key="17">
    <source>
        <dbReference type="Proteomes" id="UP000095395"/>
    </source>
</evidence>
<keyword evidence="4" id="KW-0804">Transcription</keyword>
<accession>A0A0M6WEY8</accession>
<dbReference type="PANTHER" id="PTHR42756">
    <property type="entry name" value="TRANSCRIPTIONAL REGULATOR, MARR"/>
    <property type="match status" value="1"/>
</dbReference>
<evidence type="ECO:0000313" key="14">
    <source>
        <dbReference type="EMBL" id="RHE92284.1"/>
    </source>
</evidence>
<dbReference type="EMBL" id="QRTF01000045">
    <property type="protein sequence ID" value="RGQ45716.1"/>
    <property type="molecule type" value="Genomic_DNA"/>
</dbReference>
<dbReference type="STRING" id="360807.ERS852392_03282"/>
<dbReference type="RefSeq" id="WP_007883469.1">
    <property type="nucleotide sequence ID" value="NZ_CABJFX010000005.1"/>
</dbReference>
<evidence type="ECO:0000313" key="19">
    <source>
        <dbReference type="Proteomes" id="UP000283492"/>
    </source>
</evidence>
<evidence type="ECO:0000313" key="16">
    <source>
        <dbReference type="Proteomes" id="UP000049828"/>
    </source>
</evidence>
<gene>
    <name evidence="10" type="primary">marR</name>
    <name evidence="15" type="ORF">DW654_13950</name>
    <name evidence="14" type="ORF">DW707_15930</name>
    <name evidence="13" type="ORF">DW914_04470</name>
    <name evidence="12" type="ORF">DWY96_15150</name>
    <name evidence="11" type="ORF">ERS852392_03282</name>
    <name evidence="10" type="ORF">ERS852444_01176</name>
    <name evidence="9" type="ORF">RIL183_15421</name>
</gene>
<comment type="similarity">
    <text evidence="5">Belongs to the SarZ family.</text>
</comment>
<dbReference type="EMBL" id="CYYR01000034">
    <property type="protein sequence ID" value="CUO47416.1"/>
    <property type="molecule type" value="Genomic_DNA"/>
</dbReference>
<dbReference type="EMBL" id="CYXX01000007">
    <property type="protein sequence ID" value="CUM94236.1"/>
    <property type="molecule type" value="Genomic_DNA"/>
</dbReference>
<protein>
    <recommendedName>
        <fullName evidence="6">HTH-type transcriptional regulator SarZ</fullName>
    </recommendedName>
    <alternativeName>
        <fullName evidence="7">Staphylococcal accessory regulator Z</fullName>
    </alternativeName>
</protein>
<evidence type="ECO:0000256" key="5">
    <source>
        <dbReference type="ARBA" id="ARBA00046337"/>
    </source>
</evidence>
<dbReference type="OrthoDB" id="5461037at2"/>
<dbReference type="PROSITE" id="PS50995">
    <property type="entry name" value="HTH_MARR_2"/>
    <property type="match status" value="1"/>
</dbReference>
<keyword evidence="16" id="KW-1185">Reference proteome</keyword>
<reference evidence="9" key="1">
    <citation type="submission" date="2015-05" db="EMBL/GenBank/DDBJ databases">
        <authorList>
            <person name="Wang D.B."/>
            <person name="Wang M."/>
        </authorList>
    </citation>
    <scope>NUCLEOTIDE SEQUENCE [LARGE SCALE GENOMIC DNA]</scope>
    <source>
        <strain evidence="9">L1-83</strain>
    </source>
</reference>
<dbReference type="EMBL" id="QSFX01000005">
    <property type="protein sequence ID" value="RHA90469.1"/>
    <property type="molecule type" value="Genomic_DNA"/>
</dbReference>
<evidence type="ECO:0000256" key="2">
    <source>
        <dbReference type="ARBA" id="ARBA00023015"/>
    </source>
</evidence>
<dbReference type="GO" id="GO:0003700">
    <property type="term" value="F:DNA-binding transcription factor activity"/>
    <property type="evidence" value="ECO:0007669"/>
    <property type="project" value="InterPro"/>
</dbReference>
<dbReference type="Proteomes" id="UP000049828">
    <property type="component" value="Unassembled WGS sequence"/>
</dbReference>
<dbReference type="InterPro" id="IPR055166">
    <property type="entry name" value="Transc_reg_Sar_Rot_HTH"/>
</dbReference>
<evidence type="ECO:0000259" key="8">
    <source>
        <dbReference type="PROSITE" id="PS50995"/>
    </source>
</evidence>
<keyword evidence="3" id="KW-0238">DNA-binding</keyword>
<dbReference type="InterPro" id="IPR000835">
    <property type="entry name" value="HTH_MarR-typ"/>
</dbReference>
<dbReference type="EMBL" id="CVRS01000048">
    <property type="protein sequence ID" value="CRL34759.1"/>
    <property type="molecule type" value="Genomic_DNA"/>
</dbReference>
<dbReference type="Proteomes" id="UP000095395">
    <property type="component" value="Unassembled WGS sequence"/>
</dbReference>
<dbReference type="GO" id="GO:0005737">
    <property type="term" value="C:cytoplasm"/>
    <property type="evidence" value="ECO:0007669"/>
    <property type="project" value="UniProtKB-SubCell"/>
</dbReference>
<dbReference type="Proteomes" id="UP000283492">
    <property type="component" value="Unassembled WGS sequence"/>
</dbReference>
<evidence type="ECO:0000313" key="18">
    <source>
        <dbReference type="Proteomes" id="UP000095453"/>
    </source>
</evidence>
<evidence type="ECO:0000256" key="3">
    <source>
        <dbReference type="ARBA" id="ARBA00023125"/>
    </source>
</evidence>
<dbReference type="Proteomes" id="UP000283701">
    <property type="component" value="Unassembled WGS sequence"/>
</dbReference>
<evidence type="ECO:0000313" key="9">
    <source>
        <dbReference type="EMBL" id="CRL34759.1"/>
    </source>
</evidence>
<dbReference type="EMBL" id="QSKW01000036">
    <property type="protein sequence ID" value="RHE92284.1"/>
    <property type="molecule type" value="Genomic_DNA"/>
</dbReference>
<reference evidence="19 20" key="3">
    <citation type="submission" date="2018-08" db="EMBL/GenBank/DDBJ databases">
        <title>A genome reference for cultivated species of the human gut microbiota.</title>
        <authorList>
            <person name="Zou Y."/>
            <person name="Xue W."/>
            <person name="Luo G."/>
        </authorList>
    </citation>
    <scope>NUCLEOTIDE SEQUENCE [LARGE SCALE GENOMIC DNA]</scope>
    <source>
        <strain evidence="12 21">AF28-15</strain>
        <strain evidence="15 20">AM23-23AC</strain>
        <strain evidence="14 22">AM27-11</strain>
        <strain evidence="13 19">AM42-1AC</strain>
    </source>
</reference>
<dbReference type="Gene3D" id="1.10.10.10">
    <property type="entry name" value="Winged helix-like DNA-binding domain superfamily/Winged helix DNA-binding domain"/>
    <property type="match status" value="1"/>
</dbReference>
<dbReference type="Pfam" id="PF22381">
    <property type="entry name" value="Staph_reg_Sar_Rot"/>
    <property type="match status" value="1"/>
</dbReference>
<dbReference type="Proteomes" id="UP000286271">
    <property type="component" value="Unassembled WGS sequence"/>
</dbReference>
<evidence type="ECO:0000313" key="12">
    <source>
        <dbReference type="EMBL" id="RGQ45716.1"/>
    </source>
</evidence>
<evidence type="ECO:0000313" key="13">
    <source>
        <dbReference type="EMBL" id="RHA90469.1"/>
    </source>
</evidence>
<evidence type="ECO:0000256" key="7">
    <source>
        <dbReference type="ARBA" id="ARBA00047207"/>
    </source>
</evidence>
<sequence length="150" mass="17289">MTTDETLNELLVRLFKDIMEIEGKCLVTEEFKDLSYNDFHVIEAIGVNEPKTMTTVAKLMGVTTGTLTKAMDGLTRKGYVIRERSTQDKRVVWVYLTDTGKAAYKHHEEFHHEMIAQIKSQLTEQETPILIYALAKLADYFHLVYKGEKE</sequence>
<dbReference type="AlphaFoldDB" id="A0A0M6WEY8"/>
<proteinExistence type="inferred from homology"/>
<evidence type="ECO:0000313" key="21">
    <source>
        <dbReference type="Proteomes" id="UP000283738"/>
    </source>
</evidence>
<evidence type="ECO:0000313" key="11">
    <source>
        <dbReference type="EMBL" id="CUO47416.1"/>
    </source>
</evidence>
<feature type="domain" description="HTH marR-type" evidence="8">
    <location>
        <begin position="4"/>
        <end position="139"/>
    </location>
</feature>